<keyword evidence="3" id="KW-1185">Reference proteome</keyword>
<dbReference type="InterPro" id="IPR000073">
    <property type="entry name" value="AB_hydrolase_1"/>
</dbReference>
<dbReference type="EMBL" id="JBHSDL010000008">
    <property type="protein sequence ID" value="MFC4374262.1"/>
    <property type="molecule type" value="Genomic_DNA"/>
</dbReference>
<dbReference type="Gene3D" id="3.40.50.1820">
    <property type="entry name" value="alpha/beta hydrolase"/>
    <property type="match status" value="1"/>
</dbReference>
<reference evidence="3" key="1">
    <citation type="journal article" date="2019" name="Int. J. Syst. Evol. Microbiol.">
        <title>The Global Catalogue of Microorganisms (GCM) 10K type strain sequencing project: providing services to taxonomists for standard genome sequencing and annotation.</title>
        <authorList>
            <consortium name="The Broad Institute Genomics Platform"/>
            <consortium name="The Broad Institute Genome Sequencing Center for Infectious Disease"/>
            <person name="Wu L."/>
            <person name="Ma J."/>
        </authorList>
    </citation>
    <scope>NUCLEOTIDE SEQUENCE [LARGE SCALE GENOMIC DNA]</scope>
    <source>
        <strain evidence="3">IBRC-M 10490</strain>
    </source>
</reference>
<name>A0ABV8VFW8_9NOCA</name>
<dbReference type="PANTHER" id="PTHR43798">
    <property type="entry name" value="MONOACYLGLYCEROL LIPASE"/>
    <property type="match status" value="1"/>
</dbReference>
<accession>A0ABV8VFW8</accession>
<dbReference type="GO" id="GO:0016787">
    <property type="term" value="F:hydrolase activity"/>
    <property type="evidence" value="ECO:0007669"/>
    <property type="project" value="UniProtKB-KW"/>
</dbReference>
<dbReference type="InterPro" id="IPR050266">
    <property type="entry name" value="AB_hydrolase_sf"/>
</dbReference>
<dbReference type="Gene3D" id="1.10.210.20">
    <property type="match status" value="1"/>
</dbReference>
<dbReference type="Proteomes" id="UP001595844">
    <property type="component" value="Unassembled WGS sequence"/>
</dbReference>
<dbReference type="RefSeq" id="WP_378558929.1">
    <property type="nucleotide sequence ID" value="NZ_JBHSDL010000008.1"/>
</dbReference>
<organism evidence="2 3">
    <name type="scientific">Nocardia halotolerans</name>
    <dbReference type="NCBI Taxonomy" id="1755878"/>
    <lineage>
        <taxon>Bacteria</taxon>
        <taxon>Bacillati</taxon>
        <taxon>Actinomycetota</taxon>
        <taxon>Actinomycetes</taxon>
        <taxon>Mycobacteriales</taxon>
        <taxon>Nocardiaceae</taxon>
        <taxon>Nocardia</taxon>
    </lineage>
</organism>
<evidence type="ECO:0000313" key="3">
    <source>
        <dbReference type="Proteomes" id="UP001595844"/>
    </source>
</evidence>
<dbReference type="InterPro" id="IPR029058">
    <property type="entry name" value="AB_hydrolase_fold"/>
</dbReference>
<sequence length="271" mass="30120">MNPPTKSIDVAGHAISYDEHGDRDKPTVTLLTGWCQDHRLFDPLVPLLAEDHHVVRIDWRGHGADRTPVADFGPPEQASDTLAVLDGIGVDRFLPLSTSHGGWANLELIDRVGADRAPSAIVIDWLMTPASAEFLAGLAAAHAPDSWRAAQRELFDIWLNGSSDERVRNHLDNEMAAFDHEMWSRSCDVIAAAYGQWGSPLQRMDKLAAHRPIRHLFSQPTAPEYLQAQQDFHDAHPWFTYRMVGGETHFPTLDSPALVAEEVRALARSAF</sequence>
<evidence type="ECO:0000259" key="1">
    <source>
        <dbReference type="Pfam" id="PF12697"/>
    </source>
</evidence>
<dbReference type="Pfam" id="PF12697">
    <property type="entry name" value="Abhydrolase_6"/>
    <property type="match status" value="1"/>
</dbReference>
<dbReference type="SUPFAM" id="SSF53474">
    <property type="entry name" value="alpha/beta-Hydrolases"/>
    <property type="match status" value="1"/>
</dbReference>
<comment type="caution">
    <text evidence="2">The sequence shown here is derived from an EMBL/GenBank/DDBJ whole genome shotgun (WGS) entry which is preliminary data.</text>
</comment>
<evidence type="ECO:0000313" key="2">
    <source>
        <dbReference type="EMBL" id="MFC4374262.1"/>
    </source>
</evidence>
<proteinExistence type="predicted"/>
<keyword evidence="2" id="KW-0378">Hydrolase</keyword>
<feature type="domain" description="AB hydrolase-1" evidence="1">
    <location>
        <begin position="33"/>
        <end position="261"/>
    </location>
</feature>
<protein>
    <submittedName>
        <fullName evidence="2">Alpha/beta fold hydrolase</fullName>
    </submittedName>
</protein>
<gene>
    <name evidence="2" type="ORF">ACFO5K_09105</name>
</gene>